<comment type="caution">
    <text evidence="4">The sequence shown here is derived from an EMBL/GenBank/DDBJ whole genome shotgun (WGS) entry which is preliminary data.</text>
</comment>
<dbReference type="GO" id="GO:0071281">
    <property type="term" value="P:cellular response to iron ion"/>
    <property type="evidence" value="ECO:0007669"/>
    <property type="project" value="TreeGrafter"/>
</dbReference>
<evidence type="ECO:0000313" key="4">
    <source>
        <dbReference type="EMBL" id="GCE03339.1"/>
    </source>
</evidence>
<accession>A0A401Z927</accession>
<dbReference type="CDD" id="cd01143">
    <property type="entry name" value="YvrC"/>
    <property type="match status" value="1"/>
</dbReference>
<dbReference type="EMBL" id="BIFQ01000001">
    <property type="protein sequence ID" value="GCE03339.1"/>
    <property type="molecule type" value="Genomic_DNA"/>
</dbReference>
<evidence type="ECO:0000313" key="5">
    <source>
        <dbReference type="Proteomes" id="UP000287224"/>
    </source>
</evidence>
<dbReference type="OrthoDB" id="9787830at2"/>
<dbReference type="PANTHER" id="PTHR30535:SF34">
    <property type="entry name" value="MOLYBDATE-BINDING PROTEIN MOLA"/>
    <property type="match status" value="1"/>
</dbReference>
<organism evidence="4 5">
    <name type="scientific">Dictyobacter aurantiacus</name>
    <dbReference type="NCBI Taxonomy" id="1936993"/>
    <lineage>
        <taxon>Bacteria</taxon>
        <taxon>Bacillati</taxon>
        <taxon>Chloroflexota</taxon>
        <taxon>Ktedonobacteria</taxon>
        <taxon>Ktedonobacterales</taxon>
        <taxon>Dictyobacteraceae</taxon>
        <taxon>Dictyobacter</taxon>
    </lineage>
</organism>
<dbReference type="Proteomes" id="UP000287224">
    <property type="component" value="Unassembled WGS sequence"/>
</dbReference>
<feature type="domain" description="Fe/B12 periplasmic-binding" evidence="3">
    <location>
        <begin position="67"/>
        <end position="322"/>
    </location>
</feature>
<dbReference type="Gene3D" id="3.40.50.1980">
    <property type="entry name" value="Nitrogenase molybdenum iron protein domain"/>
    <property type="match status" value="2"/>
</dbReference>
<proteinExistence type="inferred from homology"/>
<dbReference type="PROSITE" id="PS50983">
    <property type="entry name" value="FE_B12_PBP"/>
    <property type="match status" value="1"/>
</dbReference>
<dbReference type="Pfam" id="PF01497">
    <property type="entry name" value="Peripla_BP_2"/>
    <property type="match status" value="1"/>
</dbReference>
<keyword evidence="2" id="KW-0732">Signal</keyword>
<protein>
    <submittedName>
        <fullName evidence="4">ABC transporter substrate-binding protein</fullName>
    </submittedName>
</protein>
<evidence type="ECO:0000256" key="2">
    <source>
        <dbReference type="ARBA" id="ARBA00022729"/>
    </source>
</evidence>
<comment type="similarity">
    <text evidence="1">Belongs to the bacterial solute-binding protein 8 family.</text>
</comment>
<dbReference type="SUPFAM" id="SSF53807">
    <property type="entry name" value="Helical backbone' metal receptor"/>
    <property type="match status" value="1"/>
</dbReference>
<name>A0A401Z927_9CHLR</name>
<dbReference type="PANTHER" id="PTHR30535">
    <property type="entry name" value="VITAMIN B12-BINDING PROTEIN"/>
    <property type="match status" value="1"/>
</dbReference>
<reference evidence="5" key="1">
    <citation type="submission" date="2018-12" db="EMBL/GenBank/DDBJ databases">
        <title>Tengunoibacter tsumagoiensis gen. nov., sp. nov., Dictyobacter kobayashii sp. nov., D. alpinus sp. nov., and D. joshuensis sp. nov. and description of Dictyobacteraceae fam. nov. within the order Ktedonobacterales isolated from Tengu-no-mugimeshi.</title>
        <authorList>
            <person name="Wang C.M."/>
            <person name="Zheng Y."/>
            <person name="Sakai Y."/>
            <person name="Toyoda A."/>
            <person name="Minakuchi Y."/>
            <person name="Abe K."/>
            <person name="Yokota A."/>
            <person name="Yabe S."/>
        </authorList>
    </citation>
    <scope>NUCLEOTIDE SEQUENCE [LARGE SCALE GENOMIC DNA]</scope>
    <source>
        <strain evidence="5">S-27</strain>
    </source>
</reference>
<dbReference type="InterPro" id="IPR054828">
    <property type="entry name" value="Vit_B12_bind_prot"/>
</dbReference>
<keyword evidence="5" id="KW-1185">Reference proteome</keyword>
<evidence type="ECO:0000259" key="3">
    <source>
        <dbReference type="PROSITE" id="PS50983"/>
    </source>
</evidence>
<dbReference type="NCBIfam" id="NF038402">
    <property type="entry name" value="TroA_like"/>
    <property type="match status" value="1"/>
</dbReference>
<sequence length="335" mass="35179">MRTHVISLRLLSVFLLGLVLILASCGQGNNSQTSGGSTPAAQATPTPTPALDAYGTPIAIPKTAPQRIVSLAPSISEILGALHLEKRVVGVDAFTNYPASLAGLKKVSSSSGINVEAIVALKPDLVLSSGGLSKKYDTQLSQLGLQVVDLPSPNIAQTLDQIVLIGRLTHTESVANALVAQMKQQIAQVQSQVKGTAATKTLLEVDDSTPGKPYVFGGGSFGDEMASYANATNIFHSNTTNGGYPQVTDEAIIAANPQYIILTEDPMYGGQPSVVYKRANWGGIAAVKSHHVYHINSDIMQRPGPRIVQGLRCLAQVVHPDKFSGALPSYCTASV</sequence>
<evidence type="ECO:0000256" key="1">
    <source>
        <dbReference type="ARBA" id="ARBA00008814"/>
    </source>
</evidence>
<dbReference type="RefSeq" id="WP_126594628.1">
    <property type="nucleotide sequence ID" value="NZ_BIFQ01000001.1"/>
</dbReference>
<dbReference type="AlphaFoldDB" id="A0A401Z927"/>
<dbReference type="InterPro" id="IPR050902">
    <property type="entry name" value="ABC_Transporter_SBP"/>
</dbReference>
<dbReference type="PROSITE" id="PS51257">
    <property type="entry name" value="PROKAR_LIPOPROTEIN"/>
    <property type="match status" value="1"/>
</dbReference>
<dbReference type="InterPro" id="IPR002491">
    <property type="entry name" value="ABC_transptr_periplasmic_BD"/>
</dbReference>
<gene>
    <name evidence="4" type="ORF">KDAU_06680</name>
</gene>